<feature type="domain" description="Mechanosensitive ion channel transmembrane helices 2/3" evidence="10">
    <location>
        <begin position="300"/>
        <end position="340"/>
    </location>
</feature>
<keyword evidence="5 7" id="KW-1133">Transmembrane helix</keyword>
<dbReference type="InterPro" id="IPR006685">
    <property type="entry name" value="MscS_channel_2nd"/>
</dbReference>
<keyword evidence="4 7" id="KW-0812">Transmembrane</keyword>
<evidence type="ECO:0000256" key="6">
    <source>
        <dbReference type="ARBA" id="ARBA00023136"/>
    </source>
</evidence>
<evidence type="ECO:0000256" key="2">
    <source>
        <dbReference type="ARBA" id="ARBA00008017"/>
    </source>
</evidence>
<feature type="transmembrane region" description="Helical" evidence="7">
    <location>
        <begin position="296"/>
        <end position="315"/>
    </location>
</feature>
<protein>
    <submittedName>
        <fullName evidence="11">Mechanosensitive ion channel domain-containing protein</fullName>
    </submittedName>
</protein>
<dbReference type="InterPro" id="IPR049142">
    <property type="entry name" value="MS_channel_1st"/>
</dbReference>
<evidence type="ECO:0000313" key="12">
    <source>
        <dbReference type="Proteomes" id="UP001302120"/>
    </source>
</evidence>
<reference evidence="11 12" key="1">
    <citation type="submission" date="2023-12" db="EMBL/GenBank/DDBJ databases">
        <title>Baltic Sea Cyanobacteria.</title>
        <authorList>
            <person name="Delbaje E."/>
            <person name="Fewer D.P."/>
            <person name="Shishido T.K."/>
        </authorList>
    </citation>
    <scope>NUCLEOTIDE SEQUENCE [LARGE SCALE GENOMIC DNA]</scope>
    <source>
        <strain evidence="11 12">UHCC-0300</strain>
    </source>
</reference>
<evidence type="ECO:0000256" key="5">
    <source>
        <dbReference type="ARBA" id="ARBA00022989"/>
    </source>
</evidence>
<gene>
    <name evidence="11" type="ORF">VB620_14600</name>
</gene>
<accession>A0ABU5UG96</accession>
<comment type="caution">
    <text evidence="11">The sequence shown here is derived from an EMBL/GenBank/DDBJ whole genome shotgun (WGS) entry which is preliminary data.</text>
</comment>
<dbReference type="SUPFAM" id="SSF82689">
    <property type="entry name" value="Mechanosensitive channel protein MscS (YggB), C-terminal domain"/>
    <property type="match status" value="1"/>
</dbReference>
<dbReference type="PANTHER" id="PTHR30347">
    <property type="entry name" value="POTASSIUM CHANNEL RELATED"/>
    <property type="match status" value="1"/>
</dbReference>
<keyword evidence="3" id="KW-1003">Cell membrane</keyword>
<feature type="domain" description="Mechanosensitive ion channel MscS C-terminal" evidence="9">
    <location>
        <begin position="416"/>
        <end position="498"/>
    </location>
</feature>
<feature type="transmembrane region" description="Helical" evidence="7">
    <location>
        <begin position="255"/>
        <end position="275"/>
    </location>
</feature>
<dbReference type="Pfam" id="PF21088">
    <property type="entry name" value="MS_channel_1st"/>
    <property type="match status" value="1"/>
</dbReference>
<dbReference type="InterPro" id="IPR052702">
    <property type="entry name" value="MscS-like_channel"/>
</dbReference>
<dbReference type="InterPro" id="IPR006686">
    <property type="entry name" value="MscS_channel_CS"/>
</dbReference>
<dbReference type="Pfam" id="PF00924">
    <property type="entry name" value="MS_channel_2nd"/>
    <property type="match status" value="1"/>
</dbReference>
<comment type="subcellular location">
    <subcellularLocation>
        <location evidence="1">Cell membrane</location>
        <topology evidence="1">Multi-pass membrane protein</topology>
    </subcellularLocation>
</comment>
<evidence type="ECO:0000256" key="1">
    <source>
        <dbReference type="ARBA" id="ARBA00004651"/>
    </source>
</evidence>
<dbReference type="PROSITE" id="PS01246">
    <property type="entry name" value="UPF0003"/>
    <property type="match status" value="1"/>
</dbReference>
<feature type="domain" description="Mechanosensitive ion channel MscS" evidence="8">
    <location>
        <begin position="341"/>
        <end position="407"/>
    </location>
</feature>
<dbReference type="EMBL" id="JAYGHG010000025">
    <property type="protein sequence ID" value="MEA5582566.1"/>
    <property type="molecule type" value="Genomic_DNA"/>
</dbReference>
<organism evidence="11 12">
    <name type="scientific">Nodularia harveyana UHCC-0300</name>
    <dbReference type="NCBI Taxonomy" id="2974287"/>
    <lineage>
        <taxon>Bacteria</taxon>
        <taxon>Bacillati</taxon>
        <taxon>Cyanobacteriota</taxon>
        <taxon>Cyanophyceae</taxon>
        <taxon>Nostocales</taxon>
        <taxon>Nodulariaceae</taxon>
        <taxon>Nodularia</taxon>
    </lineage>
</organism>
<feature type="transmembrane region" description="Helical" evidence="7">
    <location>
        <begin position="12"/>
        <end position="37"/>
    </location>
</feature>
<evidence type="ECO:0000259" key="8">
    <source>
        <dbReference type="Pfam" id="PF00924"/>
    </source>
</evidence>
<dbReference type="PANTHER" id="PTHR30347:SF1">
    <property type="entry name" value="MECHANOSENSITIVE CHANNEL MSCK"/>
    <property type="match status" value="1"/>
</dbReference>
<dbReference type="Pfam" id="PF21082">
    <property type="entry name" value="MS_channel_3rd"/>
    <property type="match status" value="1"/>
</dbReference>
<evidence type="ECO:0000256" key="4">
    <source>
        <dbReference type="ARBA" id="ARBA00022692"/>
    </source>
</evidence>
<dbReference type="RefSeq" id="WP_323196881.1">
    <property type="nucleotide sequence ID" value="NZ_JAYGHG010000025.1"/>
</dbReference>
<dbReference type="InterPro" id="IPR049278">
    <property type="entry name" value="MS_channel_C"/>
</dbReference>
<evidence type="ECO:0000256" key="3">
    <source>
        <dbReference type="ARBA" id="ARBA00022475"/>
    </source>
</evidence>
<dbReference type="InterPro" id="IPR011014">
    <property type="entry name" value="MscS_channel_TM-2"/>
</dbReference>
<dbReference type="Gene3D" id="2.30.30.60">
    <property type="match status" value="1"/>
</dbReference>
<evidence type="ECO:0000259" key="10">
    <source>
        <dbReference type="Pfam" id="PF21088"/>
    </source>
</evidence>
<dbReference type="InterPro" id="IPR010920">
    <property type="entry name" value="LSM_dom_sf"/>
</dbReference>
<dbReference type="InterPro" id="IPR011066">
    <property type="entry name" value="MscS_channel_C_sf"/>
</dbReference>
<dbReference type="Gene3D" id="1.10.287.1260">
    <property type="match status" value="1"/>
</dbReference>
<dbReference type="Gene3D" id="3.30.70.100">
    <property type="match status" value="1"/>
</dbReference>
<dbReference type="SUPFAM" id="SSF50182">
    <property type="entry name" value="Sm-like ribonucleoproteins"/>
    <property type="match status" value="1"/>
</dbReference>
<name>A0ABU5UG96_9CYAN</name>
<dbReference type="SUPFAM" id="SSF82861">
    <property type="entry name" value="Mechanosensitive channel protein MscS (YggB), transmembrane region"/>
    <property type="match status" value="1"/>
</dbReference>
<evidence type="ECO:0000259" key="9">
    <source>
        <dbReference type="Pfam" id="PF21082"/>
    </source>
</evidence>
<evidence type="ECO:0000256" key="7">
    <source>
        <dbReference type="SAM" id="Phobius"/>
    </source>
</evidence>
<dbReference type="Proteomes" id="UP001302120">
    <property type="component" value="Unassembled WGS sequence"/>
</dbReference>
<dbReference type="InterPro" id="IPR023408">
    <property type="entry name" value="MscS_beta-dom_sf"/>
</dbReference>
<feature type="transmembrane region" description="Helical" evidence="7">
    <location>
        <begin position="146"/>
        <end position="168"/>
    </location>
</feature>
<keyword evidence="12" id="KW-1185">Reference proteome</keyword>
<sequence>MTRKAIRNPSNLIHSWIIKILIPAILTLFLIVIPALATEPAPVSIDGRLVFEVGKTEQFTAEERAEWINLRLRKIVLSQKPVQVAIEERNKSPTIIVNQQYLLTVTQADVVDDNTVEEQAAAWMMQLDDVLQQAQRERSAEFIRNALLLGIGILIIAFFCHKFLGWLWKRSRQEVIQRLPPSPEEVGVDSSSSTALNLLFNFSLLAARIWLWVSVTLYITNLLPVSRIWSYRLANQLIQTLTSPILTLGQGKYSIIHLLILVALLLGLMIVAGAATNLLRTRILQFTGIDRSAQEAIAIITKYTIIILGTIVLLQVWGLDLSSLTILASALGVGIGFGFQDIAKNFGSGVILLFERPIQIGDFIQVGEIEGTVERIGGRSTLLRTLDEISIIVPNSRFLEDKVINWSYKNPVSRLRIPVGVAYGSDINLVKKALLEAPEDQPGILSLPAPTIFFVGFGDSSLDFVLLVWTSTPSKQYLIKSNLYFRLEELFRKYDIQIPFPQMDLHVRSGNLPLGLSSELEDTIRGFSENSNSSNKDEKL</sequence>
<keyword evidence="6 7" id="KW-0472">Membrane</keyword>
<evidence type="ECO:0000313" key="11">
    <source>
        <dbReference type="EMBL" id="MEA5582566.1"/>
    </source>
</evidence>
<proteinExistence type="inferred from homology"/>
<comment type="similarity">
    <text evidence="2">Belongs to the MscS (TC 1.A.23) family.</text>
</comment>